<accession>A0A345IN87</accession>
<geneLocation type="plasmid" evidence="3">
    <name>pdrdi</name>
</geneLocation>
<name>A0A345IN87_9DEIO</name>
<protein>
    <submittedName>
        <fullName evidence="2">Uncharacterized protein</fullName>
    </submittedName>
</protein>
<proteinExistence type="predicted"/>
<evidence type="ECO:0000313" key="3">
    <source>
        <dbReference type="Proteomes" id="UP000253744"/>
    </source>
</evidence>
<organism evidence="2 3">
    <name type="scientific">Deinococcus wulumuqiensis</name>
    <dbReference type="NCBI Taxonomy" id="980427"/>
    <lineage>
        <taxon>Bacteria</taxon>
        <taxon>Thermotogati</taxon>
        <taxon>Deinococcota</taxon>
        <taxon>Deinococci</taxon>
        <taxon>Deinococcales</taxon>
        <taxon>Deinococcaceae</taxon>
        <taxon>Deinococcus</taxon>
    </lineage>
</organism>
<dbReference type="EMBL" id="CP031163">
    <property type="protein sequence ID" value="AXH01160.1"/>
    <property type="molecule type" value="Genomic_DNA"/>
</dbReference>
<gene>
    <name evidence="2" type="ORF">DVJ83_16870</name>
</gene>
<sequence length="74" mass="8251">MGYSGPTRPQGLTPAEDEVEADTRQRLADYLGCHEDVRAAAWDAWADLLDDAPEVDPDAAEYWLDVEFVEPCPQ</sequence>
<dbReference type="RefSeq" id="WP_114673788.1">
    <property type="nucleotide sequence ID" value="NZ_CP031163.1"/>
</dbReference>
<feature type="region of interest" description="Disordered" evidence="1">
    <location>
        <begin position="1"/>
        <end position="21"/>
    </location>
</feature>
<keyword evidence="2" id="KW-0614">Plasmid</keyword>
<evidence type="ECO:0000313" key="2">
    <source>
        <dbReference type="EMBL" id="AXH01160.1"/>
    </source>
</evidence>
<dbReference type="Proteomes" id="UP000253744">
    <property type="component" value="Plasmid pDrdI"/>
</dbReference>
<dbReference type="AlphaFoldDB" id="A0A345IN87"/>
<reference evidence="2 3" key="1">
    <citation type="submission" date="2018-07" db="EMBL/GenBank/DDBJ databases">
        <title>Complete Genome and Methylome Analysis of Deinococcus wulumuqiensis NEB 479.</title>
        <authorList>
            <person name="Fomenkov A."/>
            <person name="Luyten Y."/>
            <person name="Vincze T."/>
            <person name="Anton B.P."/>
            <person name="Clark T."/>
            <person name="Roberts R.J."/>
            <person name="Morgan R.D."/>
        </authorList>
    </citation>
    <scope>NUCLEOTIDE SEQUENCE [LARGE SCALE GENOMIC DNA]</scope>
    <source>
        <strain evidence="2 3">NEB 479</strain>
        <plasmid evidence="3">Plasmid pdrdi</plasmid>
    </source>
</reference>
<evidence type="ECO:0000256" key="1">
    <source>
        <dbReference type="SAM" id="MobiDB-lite"/>
    </source>
</evidence>
<dbReference type="KEGG" id="dwu:DVJ83_16870"/>